<dbReference type="CDD" id="cd07374">
    <property type="entry name" value="CYTH-like_Pase"/>
    <property type="match status" value="1"/>
</dbReference>
<evidence type="ECO:0000313" key="3">
    <source>
        <dbReference type="Proteomes" id="UP000549113"/>
    </source>
</evidence>
<evidence type="ECO:0000313" key="2">
    <source>
        <dbReference type="EMBL" id="MBB4139410.1"/>
    </source>
</evidence>
<dbReference type="Proteomes" id="UP000549113">
    <property type="component" value="Unassembled WGS sequence"/>
</dbReference>
<accession>A0AA40SNM0</accession>
<protein>
    <recommendedName>
        <fullName evidence="1">CYTH domain-containing protein</fullName>
    </recommendedName>
</protein>
<keyword evidence="3" id="KW-1185">Reference proteome</keyword>
<dbReference type="SUPFAM" id="SSF55154">
    <property type="entry name" value="CYTH-like phosphatases"/>
    <property type="match status" value="1"/>
</dbReference>
<dbReference type="Gene3D" id="2.40.320.10">
    <property type="entry name" value="Hypothetical Protein Pfu-838710-001"/>
    <property type="match status" value="1"/>
</dbReference>
<gene>
    <name evidence="2" type="ORF">BKA10_001204</name>
</gene>
<dbReference type="SMART" id="SM01118">
    <property type="entry name" value="CYTH"/>
    <property type="match status" value="1"/>
</dbReference>
<dbReference type="EMBL" id="JACIFH010000001">
    <property type="protein sequence ID" value="MBB4139410.1"/>
    <property type="molecule type" value="Genomic_DNA"/>
</dbReference>
<dbReference type="RefSeq" id="WP_183499082.1">
    <property type="nucleotide sequence ID" value="NZ_BAABCO010000001.1"/>
</dbReference>
<dbReference type="InterPro" id="IPR023577">
    <property type="entry name" value="CYTH_domain"/>
</dbReference>
<dbReference type="InterPro" id="IPR033469">
    <property type="entry name" value="CYTH-like_dom_sf"/>
</dbReference>
<comment type="caution">
    <text evidence="2">The sequence shown here is derived from an EMBL/GenBank/DDBJ whole genome shotgun (WGS) entry which is preliminary data.</text>
</comment>
<dbReference type="AlphaFoldDB" id="A0AA40SNM0"/>
<feature type="domain" description="CYTH" evidence="1">
    <location>
        <begin position="12"/>
        <end position="227"/>
    </location>
</feature>
<evidence type="ECO:0000259" key="1">
    <source>
        <dbReference type="SMART" id="SM01118"/>
    </source>
</evidence>
<dbReference type="Pfam" id="PF01928">
    <property type="entry name" value="CYTH"/>
    <property type="match status" value="1"/>
</dbReference>
<reference evidence="2 3" key="1">
    <citation type="submission" date="2020-08" db="EMBL/GenBank/DDBJ databases">
        <title>Sequencing the genomes of 1000 actinobacteria strains.</title>
        <authorList>
            <person name="Klenk H.-P."/>
        </authorList>
    </citation>
    <scope>NUCLEOTIDE SEQUENCE [LARGE SCALE GENOMIC DNA]</scope>
    <source>
        <strain evidence="2 3">DSM 19600</strain>
    </source>
</reference>
<organism evidence="2 3">
    <name type="scientific">Microbacterium invictum</name>
    <dbReference type="NCBI Taxonomy" id="515415"/>
    <lineage>
        <taxon>Bacteria</taxon>
        <taxon>Bacillati</taxon>
        <taxon>Actinomycetota</taxon>
        <taxon>Actinomycetes</taxon>
        <taxon>Micrococcales</taxon>
        <taxon>Microbacteriaceae</taxon>
        <taxon>Microbacterium</taxon>
    </lineage>
</organism>
<proteinExistence type="predicted"/>
<name>A0AA40SNM0_9MICO</name>
<sequence>MTAAENTTPAHSLEIERKYDVDDDTRVPDWSALPGVARVGEPEPRDLDARYFDTADAALAQALTALRRRTGGPDAGWHIKRSTPEGKLETQWPLEAGIERVPAGRVDAGDAADIAPLPPAAVIAALTEITAGPFAVVARIRNARTAYALYDTDGGVLAEFVDDRVTATDLRRRVETTWREWELELGPAAPTAATARAVLFAAADTLVERAGGHVSASGSKLARALGG</sequence>